<proteinExistence type="predicted"/>
<organism evidence="1 2">
    <name type="scientific">Nitrosospira multiformis</name>
    <dbReference type="NCBI Taxonomy" id="1231"/>
    <lineage>
        <taxon>Bacteria</taxon>
        <taxon>Pseudomonadati</taxon>
        <taxon>Pseudomonadota</taxon>
        <taxon>Betaproteobacteria</taxon>
        <taxon>Nitrosomonadales</taxon>
        <taxon>Nitrosomonadaceae</taxon>
        <taxon>Nitrosospira</taxon>
    </lineage>
</organism>
<reference evidence="1 2" key="1">
    <citation type="submission" date="2016-10" db="EMBL/GenBank/DDBJ databases">
        <authorList>
            <person name="de Groot N.N."/>
        </authorList>
    </citation>
    <scope>NUCLEOTIDE SEQUENCE [LARGE SCALE GENOMIC DNA]</scope>
    <source>
        <strain evidence="1 2">Nl7</strain>
    </source>
</reference>
<protein>
    <submittedName>
        <fullName evidence="1">Uncharacterized protein</fullName>
    </submittedName>
</protein>
<dbReference type="EMBL" id="FOHI01000007">
    <property type="protein sequence ID" value="SET47593.1"/>
    <property type="molecule type" value="Genomic_DNA"/>
</dbReference>
<dbReference type="AlphaFoldDB" id="A0A1I0EPZ5"/>
<dbReference type="OrthoDB" id="8565153at2"/>
<evidence type="ECO:0000313" key="1">
    <source>
        <dbReference type="EMBL" id="SET47593.1"/>
    </source>
</evidence>
<evidence type="ECO:0000313" key="2">
    <source>
        <dbReference type="Proteomes" id="UP000183339"/>
    </source>
</evidence>
<name>A0A1I0EPZ5_9PROT</name>
<gene>
    <name evidence="1" type="ORF">SAMN05216412_10739</name>
</gene>
<dbReference type="RefSeq" id="WP_074708525.1">
    <property type="nucleotide sequence ID" value="NZ_FOHI01000007.1"/>
</dbReference>
<sequence>MPNSDQSRRLDPNQRRTLRLTFRVADGAVHLVSYERLPMICPPSVGEAPQARKNGGFWMELRDGNNQVLFHRLIHSPLIGSVEVHSPDGKIERKFGEVKESIFEVLLPDNPAAESIALIGESLDLSALSATGAQQRATSTELARFDIPREEKGGMQ</sequence>
<accession>A0A1I0EPZ5</accession>
<dbReference type="Proteomes" id="UP000183339">
    <property type="component" value="Unassembled WGS sequence"/>
</dbReference>